<feature type="domain" description="ABC transporter" evidence="4">
    <location>
        <begin position="18"/>
        <end position="254"/>
    </location>
</feature>
<reference evidence="5 6" key="1">
    <citation type="submission" date="2019-07" db="EMBL/GenBank/DDBJ databases">
        <title>Whole genome shotgun sequence of Skermanella aerolata NBRC 106429.</title>
        <authorList>
            <person name="Hosoyama A."/>
            <person name="Uohara A."/>
            <person name="Ohji S."/>
            <person name="Ichikawa N."/>
        </authorList>
    </citation>
    <scope>NUCLEOTIDE SEQUENCE [LARGE SCALE GENOMIC DNA]</scope>
    <source>
        <strain evidence="5 6">NBRC 106429</strain>
    </source>
</reference>
<gene>
    <name evidence="5" type="ORF">SAE02_02220</name>
</gene>
<dbReference type="Gene3D" id="3.40.50.300">
    <property type="entry name" value="P-loop containing nucleotide triphosphate hydrolases"/>
    <property type="match status" value="1"/>
</dbReference>
<dbReference type="InterPro" id="IPR003439">
    <property type="entry name" value="ABC_transporter-like_ATP-bd"/>
</dbReference>
<dbReference type="SMART" id="SM00382">
    <property type="entry name" value="AAA"/>
    <property type="match status" value="1"/>
</dbReference>
<evidence type="ECO:0000259" key="4">
    <source>
        <dbReference type="PROSITE" id="PS50893"/>
    </source>
</evidence>
<dbReference type="Pfam" id="PF00005">
    <property type="entry name" value="ABC_tran"/>
    <property type="match status" value="1"/>
</dbReference>
<dbReference type="PROSITE" id="PS00211">
    <property type="entry name" value="ABC_TRANSPORTER_1"/>
    <property type="match status" value="1"/>
</dbReference>
<dbReference type="SUPFAM" id="SSF52540">
    <property type="entry name" value="P-loop containing nucleoside triphosphate hydrolases"/>
    <property type="match status" value="1"/>
</dbReference>
<dbReference type="AlphaFoldDB" id="A0A512DHV5"/>
<dbReference type="EMBL" id="BJYZ01000001">
    <property type="protein sequence ID" value="GEO36074.1"/>
    <property type="molecule type" value="Genomic_DNA"/>
</dbReference>
<dbReference type="PANTHER" id="PTHR43023:SF6">
    <property type="entry name" value="INTERMEMBRANE PHOSPHOLIPID TRANSPORT SYSTEM ATP-BINDING PROTEIN MLAF"/>
    <property type="match status" value="1"/>
</dbReference>
<sequence>MQQKSDAPDGTKLDTPKLKLTGLRKAFGTKQVLNGLDLSVGRAESLVVIGGSGTGKSVMLKCAIGLMHPDSGSIRIDGEETANLKPRDRERVMRKFGMLFQGAALFDSLPVWENVAFGLIQGEKMSRSKAKDIALEKLAAVGLERRVADLFPAELSGGMQKRVGLARAIATQPEILFFDEPTTGLDPIMADVINDLIVKCVKDLGATALSITHDMASARKIADRIAMIYKGKIIWHGPVSQIDNSGNPYVDQFIHGRADGPIQMEVSQS</sequence>
<evidence type="ECO:0000256" key="3">
    <source>
        <dbReference type="ARBA" id="ARBA00022840"/>
    </source>
</evidence>
<evidence type="ECO:0000256" key="2">
    <source>
        <dbReference type="ARBA" id="ARBA00022741"/>
    </source>
</evidence>
<dbReference type="InterPro" id="IPR027417">
    <property type="entry name" value="P-loop_NTPase"/>
</dbReference>
<organism evidence="5 6">
    <name type="scientific">Skermanella aerolata</name>
    <dbReference type="NCBI Taxonomy" id="393310"/>
    <lineage>
        <taxon>Bacteria</taxon>
        <taxon>Pseudomonadati</taxon>
        <taxon>Pseudomonadota</taxon>
        <taxon>Alphaproteobacteria</taxon>
        <taxon>Rhodospirillales</taxon>
        <taxon>Azospirillaceae</taxon>
        <taxon>Skermanella</taxon>
    </lineage>
</organism>
<keyword evidence="6" id="KW-1185">Reference proteome</keyword>
<dbReference type="CDD" id="cd03261">
    <property type="entry name" value="ABC_Org_Solvent_Resistant"/>
    <property type="match status" value="1"/>
</dbReference>
<comment type="caution">
    <text evidence="5">The sequence shown here is derived from an EMBL/GenBank/DDBJ whole genome shotgun (WGS) entry which is preliminary data.</text>
</comment>
<keyword evidence="3 5" id="KW-0067">ATP-binding</keyword>
<dbReference type="PROSITE" id="PS50893">
    <property type="entry name" value="ABC_TRANSPORTER_2"/>
    <property type="match status" value="1"/>
</dbReference>
<accession>A0A512DHV5</accession>
<dbReference type="PANTHER" id="PTHR43023">
    <property type="entry name" value="PROTEIN TRIGALACTOSYLDIACYLGLYCEROL 3, CHLOROPLASTIC"/>
    <property type="match status" value="1"/>
</dbReference>
<protein>
    <submittedName>
        <fullName evidence="5">ABC transporter ATP-binding protein</fullName>
    </submittedName>
</protein>
<dbReference type="OrthoDB" id="9802264at2"/>
<dbReference type="GO" id="GO:0016887">
    <property type="term" value="F:ATP hydrolysis activity"/>
    <property type="evidence" value="ECO:0007669"/>
    <property type="project" value="InterPro"/>
</dbReference>
<evidence type="ECO:0000256" key="1">
    <source>
        <dbReference type="ARBA" id="ARBA00022448"/>
    </source>
</evidence>
<dbReference type="RefSeq" id="WP_044425905.1">
    <property type="nucleotide sequence ID" value="NZ_BJYZ01000001.1"/>
</dbReference>
<dbReference type="InterPro" id="IPR017871">
    <property type="entry name" value="ABC_transporter-like_CS"/>
</dbReference>
<keyword evidence="1" id="KW-0813">Transport</keyword>
<proteinExistence type="predicted"/>
<evidence type="ECO:0000313" key="6">
    <source>
        <dbReference type="Proteomes" id="UP000321523"/>
    </source>
</evidence>
<keyword evidence="2" id="KW-0547">Nucleotide-binding</keyword>
<dbReference type="GO" id="GO:0005524">
    <property type="term" value="F:ATP binding"/>
    <property type="evidence" value="ECO:0007669"/>
    <property type="project" value="UniProtKB-KW"/>
</dbReference>
<name>A0A512DHV5_9PROT</name>
<dbReference type="Proteomes" id="UP000321523">
    <property type="component" value="Unassembled WGS sequence"/>
</dbReference>
<dbReference type="InterPro" id="IPR003593">
    <property type="entry name" value="AAA+_ATPase"/>
</dbReference>
<evidence type="ECO:0000313" key="5">
    <source>
        <dbReference type="EMBL" id="GEO36074.1"/>
    </source>
</evidence>